<evidence type="ECO:0000313" key="1">
    <source>
        <dbReference type="EMBL" id="AXE17630.1"/>
    </source>
</evidence>
<dbReference type="Proteomes" id="UP000251993">
    <property type="component" value="Chromosome"/>
</dbReference>
<gene>
    <name evidence="1" type="ORF">DR864_07725</name>
</gene>
<sequence>MEENIQSIIQAYGINEWPRFDDSPKALKLQSLVNEWHKKPELKHFFEAVDNYCHELKYTDYKTVGFNDYYPTYYTSPNFNFYLMFQKDDREYRIQFFYSLLGPYYCYFIKSHKKFLEEFTIPRLPAKTPAELEEISFSARISQMIQDKRLMPDFYLDEYLAEKLKKFDELIEQDSRKYQISVPEWHGNFLYKYIKTHADRYQEFTPTCLWNEAPMDIQELVDTIIAIQKKYFAFELVPEKLLLKQVPDFEIKEPNKTWTPNYFQMMFTKYMPESRVLFLA</sequence>
<dbReference type="AlphaFoldDB" id="A0A344TG59"/>
<protein>
    <submittedName>
        <fullName evidence="1">Uncharacterized protein</fullName>
    </submittedName>
</protein>
<reference evidence="1 2" key="1">
    <citation type="submission" date="2018-07" db="EMBL/GenBank/DDBJ databases">
        <title>Genome sequencing of Runella.</title>
        <authorList>
            <person name="Baek M.-G."/>
            <person name="Yi H."/>
        </authorList>
    </citation>
    <scope>NUCLEOTIDE SEQUENCE [LARGE SCALE GENOMIC DNA]</scope>
    <source>
        <strain evidence="1 2">HYN0085</strain>
    </source>
</reference>
<evidence type="ECO:0000313" key="2">
    <source>
        <dbReference type="Proteomes" id="UP000251993"/>
    </source>
</evidence>
<dbReference type="KEGG" id="run:DR864_07725"/>
<proteinExistence type="predicted"/>
<dbReference type="RefSeq" id="WP_114066415.1">
    <property type="nucleotide sequence ID" value="NZ_CP030850.1"/>
</dbReference>
<accession>A0A344TG59</accession>
<keyword evidence="2" id="KW-1185">Reference proteome</keyword>
<dbReference type="EMBL" id="CP030850">
    <property type="protein sequence ID" value="AXE17630.1"/>
    <property type="molecule type" value="Genomic_DNA"/>
</dbReference>
<name>A0A344TG59_9BACT</name>
<organism evidence="1 2">
    <name type="scientific">Runella rosea</name>
    <dbReference type="NCBI Taxonomy" id="2259595"/>
    <lineage>
        <taxon>Bacteria</taxon>
        <taxon>Pseudomonadati</taxon>
        <taxon>Bacteroidota</taxon>
        <taxon>Cytophagia</taxon>
        <taxon>Cytophagales</taxon>
        <taxon>Spirosomataceae</taxon>
        <taxon>Runella</taxon>
    </lineage>
</organism>